<dbReference type="EMBL" id="CAQM01000790">
    <property type="protein sequence ID" value="CCQ63963.1"/>
    <property type="molecule type" value="Genomic_DNA"/>
</dbReference>
<dbReference type="AlphaFoldDB" id="T2JDP6"/>
<proteinExistence type="predicted"/>
<sequence length="59" mass="6832">MLILKTVPPASYIDINNNFRVINNINCIYKDDTIQDKIAIIKEIHDSLELPQNKPVFSF</sequence>
<accession>T2JDP6</accession>
<reference evidence="1 2" key="1">
    <citation type="submission" date="2013-01" db="EMBL/GenBank/DDBJ databases">
        <authorList>
            <person name="Bench S."/>
        </authorList>
    </citation>
    <scope>NUCLEOTIDE SEQUENCE [LARGE SCALE GENOMIC DNA]</scope>
    <source>
        <strain evidence="1 2">WH 0401</strain>
    </source>
</reference>
<organism evidence="1 2">
    <name type="scientific">Crocosphaera watsonii WH 0401</name>
    <dbReference type="NCBI Taxonomy" id="555881"/>
    <lineage>
        <taxon>Bacteria</taxon>
        <taxon>Bacillati</taxon>
        <taxon>Cyanobacteriota</taxon>
        <taxon>Cyanophyceae</taxon>
        <taxon>Oscillatoriophycideae</taxon>
        <taxon>Chroococcales</taxon>
        <taxon>Aphanothecaceae</taxon>
        <taxon>Crocosphaera</taxon>
    </lineage>
</organism>
<comment type="caution">
    <text evidence="1">The sequence shown here is derived from an EMBL/GenBank/DDBJ whole genome shotgun (WGS) entry which is preliminary data.</text>
</comment>
<evidence type="ECO:0000313" key="1">
    <source>
        <dbReference type="EMBL" id="CCQ63963.1"/>
    </source>
</evidence>
<gene>
    <name evidence="1" type="ORF">CWATWH0401_4044</name>
</gene>
<reference evidence="1 2" key="2">
    <citation type="submission" date="2013-09" db="EMBL/GenBank/DDBJ databases">
        <title>Whole genome comparison of six Crocosphaera watsonii strains with differing phenotypes.</title>
        <authorList>
            <person name="Bench S.R."/>
            <person name="Heller P."/>
            <person name="Frank I."/>
            <person name="Arciniega M."/>
            <person name="Shilova I.N."/>
            <person name="Zehr J.P."/>
        </authorList>
    </citation>
    <scope>NUCLEOTIDE SEQUENCE [LARGE SCALE GENOMIC DNA]</scope>
    <source>
        <strain evidence="1 2">WH 0401</strain>
    </source>
</reference>
<dbReference type="Proteomes" id="UP000018198">
    <property type="component" value="Unassembled WGS sequence"/>
</dbReference>
<name>T2JDP6_CROWT</name>
<protein>
    <submittedName>
        <fullName evidence="1">Uncharacterized protein</fullName>
    </submittedName>
</protein>
<evidence type="ECO:0000313" key="2">
    <source>
        <dbReference type="Proteomes" id="UP000018198"/>
    </source>
</evidence>